<accession>A0A813ERF6</accession>
<dbReference type="Proteomes" id="UP000654075">
    <property type="component" value="Unassembled WGS sequence"/>
</dbReference>
<feature type="region of interest" description="Disordered" evidence="1">
    <location>
        <begin position="1"/>
        <end position="25"/>
    </location>
</feature>
<feature type="non-terminal residue" evidence="2">
    <location>
        <position position="1"/>
    </location>
</feature>
<name>A0A813ERF6_POLGL</name>
<protein>
    <recommendedName>
        <fullName evidence="4">C3H1-type domain-containing protein</fullName>
    </recommendedName>
</protein>
<proteinExistence type="predicted"/>
<dbReference type="AlphaFoldDB" id="A0A813ERF6"/>
<dbReference type="EMBL" id="CAJNNV010012044">
    <property type="protein sequence ID" value="CAE8600334.1"/>
    <property type="molecule type" value="Genomic_DNA"/>
</dbReference>
<comment type="caution">
    <text evidence="2">The sequence shown here is derived from an EMBL/GenBank/DDBJ whole genome shotgun (WGS) entry which is preliminary data.</text>
</comment>
<feature type="non-terminal residue" evidence="2">
    <location>
        <position position="167"/>
    </location>
</feature>
<reference evidence="2" key="1">
    <citation type="submission" date="2021-02" db="EMBL/GenBank/DDBJ databases">
        <authorList>
            <person name="Dougan E. K."/>
            <person name="Rhodes N."/>
            <person name="Thang M."/>
            <person name="Chan C."/>
        </authorList>
    </citation>
    <scope>NUCLEOTIDE SEQUENCE</scope>
</reference>
<organism evidence="2 3">
    <name type="scientific">Polarella glacialis</name>
    <name type="common">Dinoflagellate</name>
    <dbReference type="NCBI Taxonomy" id="89957"/>
    <lineage>
        <taxon>Eukaryota</taxon>
        <taxon>Sar</taxon>
        <taxon>Alveolata</taxon>
        <taxon>Dinophyceae</taxon>
        <taxon>Suessiales</taxon>
        <taxon>Suessiaceae</taxon>
        <taxon>Polarella</taxon>
    </lineage>
</organism>
<evidence type="ECO:0000313" key="2">
    <source>
        <dbReference type="EMBL" id="CAE8600334.1"/>
    </source>
</evidence>
<evidence type="ECO:0000313" key="3">
    <source>
        <dbReference type="Proteomes" id="UP000654075"/>
    </source>
</evidence>
<sequence length="167" mass="18160">DNSLAFHPGPNPSRQSVSKGSVDHGSGACRPCAWLYKSRNGCRHGEKCDYCHMCPPGELKRKKRDKLARRAEEMRQQRLQAPLPRLSGPPPPPFDADATLGPEFSAAFCTPTLAAIGAPAALDVVIPVHDKDTATLALTVRSLRNCCPEVRRILVVSRTPWDDPAVA</sequence>
<keyword evidence="3" id="KW-1185">Reference proteome</keyword>
<evidence type="ECO:0008006" key="4">
    <source>
        <dbReference type="Google" id="ProtNLM"/>
    </source>
</evidence>
<feature type="region of interest" description="Disordered" evidence="1">
    <location>
        <begin position="61"/>
        <end position="97"/>
    </location>
</feature>
<dbReference type="OrthoDB" id="415835at2759"/>
<gene>
    <name evidence="2" type="ORF">PGLA1383_LOCUS18664</name>
</gene>
<evidence type="ECO:0000256" key="1">
    <source>
        <dbReference type="SAM" id="MobiDB-lite"/>
    </source>
</evidence>